<protein>
    <submittedName>
        <fullName evidence="1">Uncharacterized protein</fullName>
    </submittedName>
</protein>
<evidence type="ECO:0000313" key="2">
    <source>
        <dbReference type="Proteomes" id="UP000593560"/>
    </source>
</evidence>
<dbReference type="OrthoDB" id="1001469at2759"/>
<reference evidence="1 2" key="1">
    <citation type="journal article" date="2019" name="Genome Biol. Evol.">
        <title>Insights into the evolution of the New World diploid cottons (Gossypium, subgenus Houzingenia) based on genome sequencing.</title>
        <authorList>
            <person name="Grover C.E."/>
            <person name="Arick M.A. 2nd"/>
            <person name="Thrash A."/>
            <person name="Conover J.L."/>
            <person name="Sanders W.S."/>
            <person name="Peterson D.G."/>
            <person name="Frelichowski J.E."/>
            <person name="Scheffler J.A."/>
            <person name="Scheffler B.E."/>
            <person name="Wendel J.F."/>
        </authorList>
    </citation>
    <scope>NUCLEOTIDE SEQUENCE [LARGE SCALE GENOMIC DNA]</scope>
    <source>
        <strain evidence="1">0</strain>
        <tissue evidence="1">Leaf</tissue>
    </source>
</reference>
<gene>
    <name evidence="1" type="ORF">Gohar_006007</name>
</gene>
<evidence type="ECO:0000313" key="1">
    <source>
        <dbReference type="EMBL" id="MBA0819727.1"/>
    </source>
</evidence>
<keyword evidence="2" id="KW-1185">Reference proteome</keyword>
<organism evidence="1 2">
    <name type="scientific">Gossypium harknessii</name>
    <dbReference type="NCBI Taxonomy" id="34285"/>
    <lineage>
        <taxon>Eukaryota</taxon>
        <taxon>Viridiplantae</taxon>
        <taxon>Streptophyta</taxon>
        <taxon>Embryophyta</taxon>
        <taxon>Tracheophyta</taxon>
        <taxon>Spermatophyta</taxon>
        <taxon>Magnoliopsida</taxon>
        <taxon>eudicotyledons</taxon>
        <taxon>Gunneridae</taxon>
        <taxon>Pentapetalae</taxon>
        <taxon>rosids</taxon>
        <taxon>malvids</taxon>
        <taxon>Malvales</taxon>
        <taxon>Malvaceae</taxon>
        <taxon>Malvoideae</taxon>
        <taxon>Gossypium</taxon>
    </lineage>
</organism>
<dbReference type="EMBL" id="JABFAD010331147">
    <property type="protein sequence ID" value="MBA0819727.1"/>
    <property type="molecule type" value="Genomic_DNA"/>
</dbReference>
<dbReference type="Proteomes" id="UP000593560">
    <property type="component" value="Unassembled WGS sequence"/>
</dbReference>
<proteinExistence type="predicted"/>
<dbReference type="AlphaFoldDB" id="A0A7J9ICB6"/>
<sequence length="113" mass="12673">MICRSSGKVARDNATGHSRGVCSRVHGTHALSFKCDRERSIACFLKWIEAIGQTRGETKRCLKAIGSHDAAESVVKLGIRKDKLGSFKPEERCLCEKDHKEDVVDDNGNDEWW</sequence>
<comment type="caution">
    <text evidence="1">The sequence shown here is derived from an EMBL/GenBank/DDBJ whole genome shotgun (WGS) entry which is preliminary data.</text>
</comment>
<accession>A0A7J9ICB6</accession>
<name>A0A7J9ICB6_9ROSI</name>